<feature type="domain" description="HTH cro/C1-type" evidence="2">
    <location>
        <begin position="39"/>
        <end position="92"/>
    </location>
</feature>
<dbReference type="RefSeq" id="WP_165276865.1">
    <property type="nucleotide sequence ID" value="NZ_JAUZQE010000061.1"/>
</dbReference>
<dbReference type="SMART" id="SM00530">
    <property type="entry name" value="HTH_XRE"/>
    <property type="match status" value="1"/>
</dbReference>
<gene>
    <name evidence="3" type="ORF">Q8947_14470</name>
</gene>
<evidence type="ECO:0000313" key="4">
    <source>
        <dbReference type="Proteomes" id="UP001232156"/>
    </source>
</evidence>
<reference evidence="3 4" key="1">
    <citation type="submission" date="2023-08" db="EMBL/GenBank/DDBJ databases">
        <title>Alcaligenaceae gen. nov., a novel taxon isolated from the sludge of Yixing Pesticide Factory.</title>
        <authorList>
            <person name="Ruan L."/>
        </authorList>
    </citation>
    <scope>NUCLEOTIDE SEQUENCE [LARGE SCALE GENOMIC DNA]</scope>
    <source>
        <strain evidence="3 4">LG-2</strain>
    </source>
</reference>
<dbReference type="Pfam" id="PF01381">
    <property type="entry name" value="HTH_3"/>
    <property type="match status" value="1"/>
</dbReference>
<dbReference type="InterPro" id="IPR010982">
    <property type="entry name" value="Lambda_DNA-bd_dom_sf"/>
</dbReference>
<feature type="region of interest" description="Disordered" evidence="1">
    <location>
        <begin position="110"/>
        <end position="134"/>
    </location>
</feature>
<evidence type="ECO:0000313" key="3">
    <source>
        <dbReference type="EMBL" id="MDR4127180.1"/>
    </source>
</evidence>
<protein>
    <submittedName>
        <fullName evidence="3">Helix-turn-helix transcriptional regulator</fullName>
    </submittedName>
</protein>
<dbReference type="Gene3D" id="1.10.260.40">
    <property type="entry name" value="lambda repressor-like DNA-binding domains"/>
    <property type="match status" value="1"/>
</dbReference>
<sequence>MSKKPMKAMTATADTPSEHNGNGADGQPIQVHIDTVATLRDLRKATRHTQDDLALAMGVGQGTVSRIEKRQDMLVSTLQHYVEGMGGTLQILATFPDRPPLRVECLGRKASASGKNLNKNLNKKPVGSSSQPVP</sequence>
<name>A0ABU1D9T1_9BURK</name>
<feature type="compositionally biased region" description="Low complexity" evidence="1">
    <location>
        <begin position="115"/>
        <end position="124"/>
    </location>
</feature>
<dbReference type="SUPFAM" id="SSF47413">
    <property type="entry name" value="lambda repressor-like DNA-binding domains"/>
    <property type="match status" value="1"/>
</dbReference>
<evidence type="ECO:0000259" key="2">
    <source>
        <dbReference type="PROSITE" id="PS50943"/>
    </source>
</evidence>
<proteinExistence type="predicted"/>
<dbReference type="EMBL" id="JAUZQE010000061">
    <property type="protein sequence ID" value="MDR4127180.1"/>
    <property type="molecule type" value="Genomic_DNA"/>
</dbReference>
<dbReference type="InterPro" id="IPR001387">
    <property type="entry name" value="Cro/C1-type_HTH"/>
</dbReference>
<organism evidence="3 4">
    <name type="scientific">Yanghanlia caeni</name>
    <dbReference type="NCBI Taxonomy" id="3064283"/>
    <lineage>
        <taxon>Bacteria</taxon>
        <taxon>Pseudomonadati</taxon>
        <taxon>Pseudomonadota</taxon>
        <taxon>Betaproteobacteria</taxon>
        <taxon>Burkholderiales</taxon>
        <taxon>Alcaligenaceae</taxon>
        <taxon>Yanghanlia</taxon>
    </lineage>
</organism>
<feature type="region of interest" description="Disordered" evidence="1">
    <location>
        <begin position="1"/>
        <end position="28"/>
    </location>
</feature>
<dbReference type="Proteomes" id="UP001232156">
    <property type="component" value="Unassembled WGS sequence"/>
</dbReference>
<evidence type="ECO:0000256" key="1">
    <source>
        <dbReference type="SAM" id="MobiDB-lite"/>
    </source>
</evidence>
<keyword evidence="4" id="KW-1185">Reference proteome</keyword>
<comment type="caution">
    <text evidence="3">The sequence shown here is derived from an EMBL/GenBank/DDBJ whole genome shotgun (WGS) entry which is preliminary data.</text>
</comment>
<dbReference type="PROSITE" id="PS50943">
    <property type="entry name" value="HTH_CROC1"/>
    <property type="match status" value="1"/>
</dbReference>
<accession>A0ABU1D9T1</accession>
<dbReference type="CDD" id="cd00093">
    <property type="entry name" value="HTH_XRE"/>
    <property type="match status" value="1"/>
</dbReference>